<dbReference type="AlphaFoldDB" id="A0A2G5TEU4"/>
<reference evidence="3" key="1">
    <citation type="submission" date="2017-10" db="EMBL/GenBank/DDBJ databases">
        <title>Rapid genome shrinkage in a self-fertile nematode reveals novel sperm competition proteins.</title>
        <authorList>
            <person name="Yin D."/>
            <person name="Schwarz E.M."/>
            <person name="Thomas C.G."/>
            <person name="Felde R.L."/>
            <person name="Korf I.F."/>
            <person name="Cutter A.D."/>
            <person name="Schartner C.M."/>
            <person name="Ralston E.J."/>
            <person name="Meyer B.J."/>
            <person name="Haag E.S."/>
        </authorList>
    </citation>
    <scope>NUCLEOTIDE SEQUENCE [LARGE SCALE GENOMIC DNA]</scope>
    <source>
        <strain evidence="3">JU1422</strain>
    </source>
</reference>
<protein>
    <submittedName>
        <fullName evidence="2">Uncharacterized protein</fullName>
    </submittedName>
</protein>
<organism evidence="2 3">
    <name type="scientific">Caenorhabditis nigoni</name>
    <dbReference type="NCBI Taxonomy" id="1611254"/>
    <lineage>
        <taxon>Eukaryota</taxon>
        <taxon>Metazoa</taxon>
        <taxon>Ecdysozoa</taxon>
        <taxon>Nematoda</taxon>
        <taxon>Chromadorea</taxon>
        <taxon>Rhabditida</taxon>
        <taxon>Rhabditina</taxon>
        <taxon>Rhabditomorpha</taxon>
        <taxon>Rhabditoidea</taxon>
        <taxon>Rhabditidae</taxon>
        <taxon>Peloderinae</taxon>
        <taxon>Caenorhabditis</taxon>
    </lineage>
</organism>
<feature type="compositionally biased region" description="Low complexity" evidence="1">
    <location>
        <begin position="234"/>
        <end position="247"/>
    </location>
</feature>
<feature type="region of interest" description="Disordered" evidence="1">
    <location>
        <begin position="49"/>
        <end position="113"/>
    </location>
</feature>
<evidence type="ECO:0000313" key="3">
    <source>
        <dbReference type="Proteomes" id="UP000230233"/>
    </source>
</evidence>
<keyword evidence="3" id="KW-1185">Reference proteome</keyword>
<feature type="compositionally biased region" description="Polar residues" evidence="1">
    <location>
        <begin position="68"/>
        <end position="80"/>
    </location>
</feature>
<feature type="compositionally biased region" description="Polar residues" evidence="1">
    <location>
        <begin position="220"/>
        <end position="229"/>
    </location>
</feature>
<comment type="caution">
    <text evidence="2">The sequence shown here is derived from an EMBL/GenBank/DDBJ whole genome shotgun (WGS) entry which is preliminary data.</text>
</comment>
<name>A0A2G5TEU4_9PELO</name>
<evidence type="ECO:0000313" key="2">
    <source>
        <dbReference type="EMBL" id="PIC25812.1"/>
    </source>
</evidence>
<feature type="region of interest" description="Disordered" evidence="1">
    <location>
        <begin position="143"/>
        <end position="177"/>
    </location>
</feature>
<accession>A0A2G5TEU4</accession>
<feature type="compositionally biased region" description="Polar residues" evidence="1">
    <location>
        <begin position="49"/>
        <end position="58"/>
    </location>
</feature>
<feature type="region of interest" description="Disordered" evidence="1">
    <location>
        <begin position="211"/>
        <end position="256"/>
    </location>
</feature>
<proteinExistence type="predicted"/>
<gene>
    <name evidence="2" type="primary">Cnig_chr_V.g18597</name>
    <name evidence="2" type="ORF">B9Z55_018597</name>
</gene>
<feature type="compositionally biased region" description="Low complexity" evidence="1">
    <location>
        <begin position="95"/>
        <end position="106"/>
    </location>
</feature>
<dbReference type="EMBL" id="PDUG01000005">
    <property type="protein sequence ID" value="PIC25812.1"/>
    <property type="molecule type" value="Genomic_DNA"/>
</dbReference>
<evidence type="ECO:0000256" key="1">
    <source>
        <dbReference type="SAM" id="MobiDB-lite"/>
    </source>
</evidence>
<sequence>MDDSSGYYEDWNFVNSLVTPKKPAEIDKNILPSRRLAYSNYRITTISLDSPLDSTSEDSGYFSVEPPRSSSNIYPLSPASTIPPESPHPTLAEVLSSNSNPNTTPTRPLPLPKPKSLLQALLEDDTDVPAPVAKRQFLKTEGFVPEARRYRRRAPNKSSQSTRKVAEPKQKRPGPYEEPWLNEVYWYNFNDYMKKNYYDVFASSIPYKETKIADPVQSMKPESTTTQESPVDESSPGSSHSVCSHPVTSVESSLSE</sequence>
<dbReference type="Proteomes" id="UP000230233">
    <property type="component" value="Chromosome V"/>
</dbReference>
<dbReference type="OrthoDB" id="10416352at2759"/>